<evidence type="ECO:0000256" key="2">
    <source>
        <dbReference type="ARBA" id="ARBA00012483"/>
    </source>
</evidence>
<sequence length="730" mass="81245">MPVKPPTGSGTPVKVNPSTRPNRPVEVEISLPGSSGRRGSGSGNFPDPLPRAPSPSAMDPDATPAAPAVLVRAGPVEIRPSSPELSLESYLLDPGVTVPTGPDSEGLRIFDNRTYVDVAGGRIAPVGLDPDSGLHRARKLNRLLLGPVMLRETESGLWYVREVVEPTTRAQVKKYFPEATDQHADDFIARFGDRDAAEVKLKGLQLGLVQMHQEISAWEATYKGSDDHERNRRLAIGEKFRRLYKWQGDENEKVYRDGRLLGFELELNLGTRANLNLPIFSKRLDSVVSLSLKGSVVRNLGDFLSTFSHVETLKLKEFGIRGKELLDAIAMVSELRTLSIQHTNLRPLPPAELQFKVLPRLQELDLGDCTIQSALSVSGMTELRVLKVSNSYLLHLPEGLNDLALRSRLRVLDLHGDRYLQGDVMLSGMSELRVLDLSGTNLSPEFGGFDSQAGPLPLEVLRLASIPLRDAPSLMAMPALRELDLSHTLIKQLPVGLVAEGGLSRLEVLKLNGNPLTSVPTLEGMTALREIDLSYTGIDRFPEGVTREIPKENLRLSNNLIKSIPDTIELRLGFELINNPISDPASLRRLMTARRQTGADIWLGRELPNYPLRIDHWMKDVPAEQFQEKHDLWEWFKQDPQHSKITSSMAKLTRTPEYQIEHSSLQLRVWILLNNYKKADPVVQELARTIGIFESSPAKMLNRMEDEIRKHREGGDPAAALPKRPRLTPG</sequence>
<evidence type="ECO:0000259" key="8">
    <source>
        <dbReference type="PROSITE" id="PS52053"/>
    </source>
</evidence>
<feature type="compositionally biased region" description="Low complexity" evidence="7">
    <location>
        <begin position="54"/>
        <end position="63"/>
    </location>
</feature>
<dbReference type="RefSeq" id="WP_194935446.1">
    <property type="nucleotide sequence ID" value="NZ_JACOPX010000012.1"/>
</dbReference>
<dbReference type="Gene3D" id="3.80.10.10">
    <property type="entry name" value="Ribonuclease Inhibitor"/>
    <property type="match status" value="1"/>
</dbReference>
<comment type="similarity">
    <text evidence="6">Belongs to the LRR-containing bacterial E3 ligase family.</text>
</comment>
<evidence type="ECO:0000256" key="4">
    <source>
        <dbReference type="ARBA" id="ARBA00022737"/>
    </source>
</evidence>
<dbReference type="SUPFAM" id="SSF52058">
    <property type="entry name" value="L domain-like"/>
    <property type="match status" value="1"/>
</dbReference>
<dbReference type="PANTHER" id="PTHR48051">
    <property type="match status" value="1"/>
</dbReference>
<evidence type="ECO:0000256" key="3">
    <source>
        <dbReference type="ARBA" id="ARBA00022614"/>
    </source>
</evidence>
<name>A0ABS0BLS0_9PSED</name>
<feature type="region of interest" description="Disordered" evidence="7">
    <location>
        <begin position="710"/>
        <end position="730"/>
    </location>
</feature>
<accession>A0ABS0BLS0</accession>
<keyword evidence="6" id="KW-0833">Ubl conjugation pathway</keyword>
<comment type="caution">
    <text evidence="9">The sequence shown here is derived from an EMBL/GenBank/DDBJ whole genome shotgun (WGS) entry which is preliminary data.</text>
</comment>
<organism evidence="9 10">
    <name type="scientific">Pseudomonas neuropathica</name>
    <dbReference type="NCBI Taxonomy" id="2730425"/>
    <lineage>
        <taxon>Bacteria</taxon>
        <taxon>Pseudomonadati</taxon>
        <taxon>Pseudomonadota</taxon>
        <taxon>Gammaproteobacteria</taxon>
        <taxon>Pseudomonadales</taxon>
        <taxon>Pseudomonadaceae</taxon>
        <taxon>Pseudomonas</taxon>
    </lineage>
</organism>
<evidence type="ECO:0000313" key="10">
    <source>
        <dbReference type="Proteomes" id="UP000722111"/>
    </source>
</evidence>
<dbReference type="Proteomes" id="UP000722111">
    <property type="component" value="Unassembled WGS sequence"/>
</dbReference>
<feature type="region of interest" description="Disordered" evidence="7">
    <location>
        <begin position="1"/>
        <end position="63"/>
    </location>
</feature>
<comment type="catalytic activity">
    <reaction evidence="1">
        <text>S-ubiquitinyl-[E2 ubiquitin-conjugating enzyme]-L-cysteine + [acceptor protein]-L-lysine = [E2 ubiquitin-conjugating enzyme]-L-cysteine + N(6)-ubiquitinyl-[acceptor protein]-L-lysine.</text>
        <dbReference type="EC" id="2.3.2.27"/>
    </reaction>
</comment>
<keyword evidence="5" id="KW-0843">Virulence</keyword>
<dbReference type="InterPro" id="IPR050216">
    <property type="entry name" value="LRR_domain-containing"/>
</dbReference>
<evidence type="ECO:0000256" key="7">
    <source>
        <dbReference type="SAM" id="MobiDB-lite"/>
    </source>
</evidence>
<dbReference type="EC" id="2.3.2.27" evidence="2"/>
<dbReference type="PANTHER" id="PTHR48051:SF46">
    <property type="entry name" value="LEUCINE RICH REPEAT-CONTAINING DOMAIN PROTEIN"/>
    <property type="match status" value="1"/>
</dbReference>
<evidence type="ECO:0000313" key="9">
    <source>
        <dbReference type="EMBL" id="MBF6035404.1"/>
    </source>
</evidence>
<gene>
    <name evidence="9" type="ORF">H8F23_19310</name>
</gene>
<dbReference type="Pfam" id="PF13855">
    <property type="entry name" value="LRR_8"/>
    <property type="match status" value="1"/>
</dbReference>
<feature type="domain" description="NEL" evidence="8">
    <location>
        <begin position="609"/>
        <end position="730"/>
    </location>
</feature>
<evidence type="ECO:0000256" key="6">
    <source>
        <dbReference type="PROSITE-ProRule" id="PRU01398"/>
    </source>
</evidence>
<keyword evidence="6" id="KW-0964">Secreted</keyword>
<dbReference type="InterPro" id="IPR029487">
    <property type="entry name" value="NEL_dom"/>
</dbReference>
<evidence type="ECO:0000256" key="5">
    <source>
        <dbReference type="ARBA" id="ARBA00023026"/>
    </source>
</evidence>
<keyword evidence="10" id="KW-1185">Reference proteome</keyword>
<keyword evidence="4" id="KW-0677">Repeat</keyword>
<dbReference type="EMBL" id="JACOPX010000012">
    <property type="protein sequence ID" value="MBF6035404.1"/>
    <property type="molecule type" value="Genomic_DNA"/>
</dbReference>
<reference evidence="9 10" key="1">
    <citation type="submission" date="2020-08" db="EMBL/GenBank/DDBJ databases">
        <title>Description of novel Pseudomonas species.</title>
        <authorList>
            <person name="Duman M."/>
            <person name="Mulet M."/>
            <person name="Altun S."/>
            <person name="Saticioglu I.B."/>
            <person name="Lalucat J."/>
            <person name="Garcia-Valdes E."/>
        </authorList>
    </citation>
    <scope>NUCLEOTIDE SEQUENCE [LARGE SCALE GENOMIC DNA]</scope>
    <source>
        <strain evidence="9 10">P155</strain>
    </source>
</reference>
<dbReference type="InterPro" id="IPR032675">
    <property type="entry name" value="LRR_dom_sf"/>
</dbReference>
<dbReference type="SMART" id="SM00369">
    <property type="entry name" value="LRR_TYP"/>
    <property type="match status" value="5"/>
</dbReference>
<dbReference type="InterPro" id="IPR001611">
    <property type="entry name" value="Leu-rich_rpt"/>
</dbReference>
<dbReference type="PROSITE" id="PS51450">
    <property type="entry name" value="LRR"/>
    <property type="match status" value="1"/>
</dbReference>
<keyword evidence="3" id="KW-0433">Leucine-rich repeat</keyword>
<comment type="caution">
    <text evidence="6">Lacks conserved residue(s) required for the propagation of feature annotation.</text>
</comment>
<evidence type="ECO:0000256" key="1">
    <source>
        <dbReference type="ARBA" id="ARBA00000900"/>
    </source>
</evidence>
<protein>
    <recommendedName>
        <fullName evidence="2">RING-type E3 ubiquitin transferase</fullName>
        <ecNumber evidence="2">2.3.2.27</ecNumber>
    </recommendedName>
</protein>
<proteinExistence type="inferred from homology"/>
<dbReference type="InterPro" id="IPR003591">
    <property type="entry name" value="Leu-rich_rpt_typical-subtyp"/>
</dbReference>
<dbReference type="PROSITE" id="PS52053">
    <property type="entry name" value="NEL"/>
    <property type="match status" value="1"/>
</dbReference>
<keyword evidence="6" id="KW-1035">Host cytoplasm</keyword>